<dbReference type="AlphaFoldDB" id="A0A2V2MV83"/>
<accession>A0A2V2MV83</accession>
<dbReference type="Proteomes" id="UP000245657">
    <property type="component" value="Unassembled WGS sequence"/>
</dbReference>
<evidence type="ECO:0000313" key="1">
    <source>
        <dbReference type="EMBL" id="PWR72074.1"/>
    </source>
</evidence>
<gene>
    <name evidence="1" type="ORF">DK846_08780</name>
</gene>
<dbReference type="InterPro" id="IPR018680">
    <property type="entry name" value="DUF2164"/>
</dbReference>
<dbReference type="Pfam" id="PF09932">
    <property type="entry name" value="DUF2164"/>
    <property type="match status" value="1"/>
</dbReference>
<reference evidence="1 2" key="1">
    <citation type="submission" date="2018-05" db="EMBL/GenBank/DDBJ databases">
        <title>Draft genome of Methanospirillum lacunae Ki8-1.</title>
        <authorList>
            <person name="Dueholm M.S."/>
            <person name="Nielsen P.H."/>
            <person name="Bakmann L.F."/>
            <person name="Otzen D.E."/>
        </authorList>
    </citation>
    <scope>NUCLEOTIDE SEQUENCE [LARGE SCALE GENOMIC DNA]</scope>
    <source>
        <strain evidence="1 2">Ki8-1</strain>
    </source>
</reference>
<comment type="caution">
    <text evidence="1">The sequence shown here is derived from an EMBL/GenBank/DDBJ whole genome shotgun (WGS) entry which is preliminary data.</text>
</comment>
<dbReference type="EMBL" id="QGMY01000007">
    <property type="protein sequence ID" value="PWR72074.1"/>
    <property type="molecule type" value="Genomic_DNA"/>
</dbReference>
<organism evidence="1 2">
    <name type="scientific">Methanospirillum lacunae</name>
    <dbReference type="NCBI Taxonomy" id="668570"/>
    <lineage>
        <taxon>Archaea</taxon>
        <taxon>Methanobacteriati</taxon>
        <taxon>Methanobacteriota</taxon>
        <taxon>Stenosarchaea group</taxon>
        <taxon>Methanomicrobia</taxon>
        <taxon>Methanomicrobiales</taxon>
        <taxon>Methanospirillaceae</taxon>
        <taxon>Methanospirillum</taxon>
    </lineage>
</organism>
<name>A0A2V2MV83_9EURY</name>
<dbReference type="OrthoDB" id="117016at2157"/>
<dbReference type="GeneID" id="97548058"/>
<keyword evidence="2" id="KW-1185">Reference proteome</keyword>
<dbReference type="RefSeq" id="WP_109968564.1">
    <property type="nucleotide sequence ID" value="NZ_CP176093.1"/>
</dbReference>
<proteinExistence type="predicted"/>
<protein>
    <submittedName>
        <fullName evidence="1">DUF2164 domain-containing protein</fullName>
    </submittedName>
</protein>
<sequence>MKHEQPIPLSKERRNTMISEIKNYYSNERDEVIGELAAGMLLDFFMDRLAPEIYNQGVYDSHKYIAEAAEDLLSILK</sequence>
<evidence type="ECO:0000313" key="2">
    <source>
        <dbReference type="Proteomes" id="UP000245657"/>
    </source>
</evidence>